<evidence type="ECO:0000256" key="7">
    <source>
        <dbReference type="ARBA" id="ARBA00023136"/>
    </source>
</evidence>
<evidence type="ECO:0000256" key="3">
    <source>
        <dbReference type="ARBA" id="ARBA00021717"/>
    </source>
</evidence>
<keyword evidence="7 10" id="KW-0472">Membrane</keyword>
<feature type="transmembrane region" description="Helical" evidence="10">
    <location>
        <begin position="179"/>
        <end position="200"/>
    </location>
</feature>
<feature type="transmembrane region" description="Helical" evidence="10">
    <location>
        <begin position="7"/>
        <end position="26"/>
    </location>
</feature>
<evidence type="ECO:0000256" key="6">
    <source>
        <dbReference type="ARBA" id="ARBA00022989"/>
    </source>
</evidence>
<dbReference type="InterPro" id="IPR002010">
    <property type="entry name" value="T3SS_IM_R"/>
</dbReference>
<evidence type="ECO:0000256" key="9">
    <source>
        <dbReference type="NCBIfam" id="TIGR01400"/>
    </source>
</evidence>
<feature type="transmembrane region" description="Helical" evidence="10">
    <location>
        <begin position="122"/>
        <end position="139"/>
    </location>
</feature>
<organism evidence="11 12">
    <name type="scientific">Mesorhizobium zhangyense</name>
    <dbReference type="NCBI Taxonomy" id="1776730"/>
    <lineage>
        <taxon>Bacteria</taxon>
        <taxon>Pseudomonadati</taxon>
        <taxon>Pseudomonadota</taxon>
        <taxon>Alphaproteobacteria</taxon>
        <taxon>Hyphomicrobiales</taxon>
        <taxon>Phyllobacteriaceae</taxon>
        <taxon>Mesorhizobium</taxon>
    </lineage>
</organism>
<feature type="transmembrane region" description="Helical" evidence="10">
    <location>
        <begin position="38"/>
        <end position="56"/>
    </location>
</feature>
<sequence length="250" mass="26999">MTVTAESVVLAAFIAFCRIGGCFMIMPGLSSARVPLQIRLFVAVAATGAILVNLWDQIVPFMDRRPQFLVPMIASELLIGGLIGVMARLYMMALSFIGTAVAMLIGYGGMSGMAIEENEAQPALASIITFSALLLLFVFDFHHEIIKALVTSYRVAPLDVFFNPQAALVDVTDTLSESFLLVLRLGSPFIAYAILVNLTIGFVNKLTPQIPVYFISLPFVIAGGLIIFYFSIGTLLSLFADGFLATTIGR</sequence>
<dbReference type="Proteomes" id="UP000481252">
    <property type="component" value="Unassembled WGS sequence"/>
</dbReference>
<keyword evidence="12" id="KW-1185">Reference proteome</keyword>
<evidence type="ECO:0000256" key="4">
    <source>
        <dbReference type="ARBA" id="ARBA00022475"/>
    </source>
</evidence>
<dbReference type="GO" id="GO:0005886">
    <property type="term" value="C:plasma membrane"/>
    <property type="evidence" value="ECO:0007669"/>
    <property type="project" value="UniProtKB-SubCell"/>
</dbReference>
<dbReference type="NCBIfam" id="TIGR01400">
    <property type="entry name" value="fliR"/>
    <property type="match status" value="1"/>
</dbReference>
<dbReference type="AlphaFoldDB" id="A0A7C9RAG9"/>
<dbReference type="PANTHER" id="PTHR30065">
    <property type="entry name" value="FLAGELLAR BIOSYNTHETIC PROTEIN FLIR"/>
    <property type="match status" value="1"/>
</dbReference>
<evidence type="ECO:0000256" key="10">
    <source>
        <dbReference type="RuleBase" id="RU362071"/>
    </source>
</evidence>
<protein>
    <recommendedName>
        <fullName evidence="3 9">Flagellar biosynthetic protein FliR</fullName>
    </recommendedName>
</protein>
<feature type="transmembrane region" description="Helical" evidence="10">
    <location>
        <begin position="68"/>
        <end position="87"/>
    </location>
</feature>
<reference evidence="11 12" key="1">
    <citation type="submission" date="2020-02" db="EMBL/GenBank/DDBJ databases">
        <title>Genome sequence of the type strain CGMCC 1.15528 of Mesorhizobium zhangyense.</title>
        <authorList>
            <person name="Gao J."/>
            <person name="Sun J."/>
        </authorList>
    </citation>
    <scope>NUCLEOTIDE SEQUENCE [LARGE SCALE GENOMIC DNA]</scope>
    <source>
        <strain evidence="11 12">CGMCC 1.15528</strain>
    </source>
</reference>
<evidence type="ECO:0000256" key="2">
    <source>
        <dbReference type="ARBA" id="ARBA00009772"/>
    </source>
</evidence>
<dbReference type="Pfam" id="PF01311">
    <property type="entry name" value="Bac_export_1"/>
    <property type="match status" value="1"/>
</dbReference>
<dbReference type="InterPro" id="IPR006303">
    <property type="entry name" value="FliR"/>
</dbReference>
<feature type="transmembrane region" description="Helical" evidence="10">
    <location>
        <begin position="212"/>
        <end position="232"/>
    </location>
</feature>
<dbReference type="PANTHER" id="PTHR30065:SF1">
    <property type="entry name" value="SURFACE PRESENTATION OF ANTIGENS PROTEIN SPAR"/>
    <property type="match status" value="1"/>
</dbReference>
<name>A0A7C9RAG9_9HYPH</name>
<dbReference type="GO" id="GO:0006605">
    <property type="term" value="P:protein targeting"/>
    <property type="evidence" value="ECO:0007669"/>
    <property type="project" value="UniProtKB-UniRule"/>
</dbReference>
<dbReference type="RefSeq" id="WP_165120637.1">
    <property type="nucleotide sequence ID" value="NZ_JAAKZG010000014.1"/>
</dbReference>
<dbReference type="GO" id="GO:0044780">
    <property type="term" value="P:bacterial-type flagellum assembly"/>
    <property type="evidence" value="ECO:0007669"/>
    <property type="project" value="UniProtKB-UniRule"/>
</dbReference>
<evidence type="ECO:0000256" key="1">
    <source>
        <dbReference type="ARBA" id="ARBA00002578"/>
    </source>
</evidence>
<comment type="subcellular location">
    <subcellularLocation>
        <location evidence="10">Cell membrane</location>
        <topology evidence="10">Multi-pass membrane protein</topology>
    </subcellularLocation>
    <subcellularLocation>
        <location evidence="10">Bacterial flagellum basal body</location>
    </subcellularLocation>
</comment>
<keyword evidence="8 10" id="KW-0975">Bacterial flagellum</keyword>
<proteinExistence type="inferred from homology"/>
<accession>A0A7C9RAG9</accession>
<evidence type="ECO:0000313" key="12">
    <source>
        <dbReference type="Proteomes" id="UP000481252"/>
    </source>
</evidence>
<keyword evidence="4 10" id="KW-1003">Cell membrane</keyword>
<keyword evidence="5 10" id="KW-0812">Transmembrane</keyword>
<keyword evidence="11" id="KW-0282">Flagellum</keyword>
<keyword evidence="6 10" id="KW-1133">Transmembrane helix</keyword>
<comment type="similarity">
    <text evidence="2 10">Belongs to the FliR/MopE/SpaR family.</text>
</comment>
<evidence type="ECO:0000256" key="5">
    <source>
        <dbReference type="ARBA" id="ARBA00022692"/>
    </source>
</evidence>
<feature type="transmembrane region" description="Helical" evidence="10">
    <location>
        <begin position="93"/>
        <end position="110"/>
    </location>
</feature>
<dbReference type="PRINTS" id="PR00953">
    <property type="entry name" value="TYPE3IMRPROT"/>
</dbReference>
<keyword evidence="11" id="KW-0969">Cilium</keyword>
<evidence type="ECO:0000313" key="11">
    <source>
        <dbReference type="EMBL" id="NGN44241.1"/>
    </source>
</evidence>
<evidence type="ECO:0000256" key="8">
    <source>
        <dbReference type="ARBA" id="ARBA00023143"/>
    </source>
</evidence>
<gene>
    <name evidence="11" type="primary">fliR</name>
    <name evidence="11" type="ORF">G6N74_24530</name>
</gene>
<comment type="caution">
    <text evidence="11">The sequence shown here is derived from an EMBL/GenBank/DDBJ whole genome shotgun (WGS) entry which is preliminary data.</text>
</comment>
<dbReference type="GO" id="GO:0009425">
    <property type="term" value="C:bacterial-type flagellum basal body"/>
    <property type="evidence" value="ECO:0007669"/>
    <property type="project" value="UniProtKB-SubCell"/>
</dbReference>
<dbReference type="EMBL" id="JAAKZG010000014">
    <property type="protein sequence ID" value="NGN44241.1"/>
    <property type="molecule type" value="Genomic_DNA"/>
</dbReference>
<keyword evidence="11" id="KW-0966">Cell projection</keyword>
<comment type="function">
    <text evidence="1 10">Role in flagellar biosynthesis.</text>
</comment>